<keyword evidence="12" id="KW-1185">Reference proteome</keyword>
<name>A0ABD5TVP5_9EURY</name>
<comment type="caution">
    <text evidence="11">The sequence shown here is derived from an EMBL/GenBank/DDBJ whole genome shotgun (WGS) entry which is preliminary data.</text>
</comment>
<dbReference type="InterPro" id="IPR036097">
    <property type="entry name" value="HisK_dim/P_sf"/>
</dbReference>
<feature type="domain" description="PAC" evidence="10">
    <location>
        <begin position="227"/>
        <end position="279"/>
    </location>
</feature>
<dbReference type="Gene3D" id="3.30.565.10">
    <property type="entry name" value="Histidine kinase-like ATPase, C-terminal domain"/>
    <property type="match status" value="1"/>
</dbReference>
<evidence type="ECO:0000256" key="2">
    <source>
        <dbReference type="ARBA" id="ARBA00012438"/>
    </source>
</evidence>
<dbReference type="EC" id="2.7.13.3" evidence="2"/>
<keyword evidence="7" id="KW-1133">Transmembrane helix</keyword>
<evidence type="ECO:0000256" key="5">
    <source>
        <dbReference type="ARBA" id="ARBA00022777"/>
    </source>
</evidence>
<dbReference type="Proteomes" id="UP001596408">
    <property type="component" value="Unassembled WGS sequence"/>
</dbReference>
<dbReference type="InterPro" id="IPR036890">
    <property type="entry name" value="HATPase_C_sf"/>
</dbReference>
<comment type="catalytic activity">
    <reaction evidence="1">
        <text>ATP + protein L-histidine = ADP + protein N-phospho-L-histidine.</text>
        <dbReference type="EC" id="2.7.13.3"/>
    </reaction>
</comment>
<dbReference type="InterPro" id="IPR001610">
    <property type="entry name" value="PAC"/>
</dbReference>
<evidence type="ECO:0000313" key="12">
    <source>
        <dbReference type="Proteomes" id="UP001596408"/>
    </source>
</evidence>
<evidence type="ECO:0000256" key="7">
    <source>
        <dbReference type="SAM" id="Phobius"/>
    </source>
</evidence>
<keyword evidence="5" id="KW-0418">Kinase</keyword>
<dbReference type="SUPFAM" id="SSF55874">
    <property type="entry name" value="ATPase domain of HSP90 chaperone/DNA topoisomerase II/histidine kinase"/>
    <property type="match status" value="1"/>
</dbReference>
<feature type="transmembrane region" description="Helical" evidence="7">
    <location>
        <begin position="109"/>
        <end position="128"/>
    </location>
</feature>
<dbReference type="Pfam" id="PF16926">
    <property type="entry name" value="HisKA_4TM"/>
    <property type="match status" value="1"/>
</dbReference>
<keyword evidence="11" id="KW-0067">ATP-binding</keyword>
<dbReference type="InterPro" id="IPR000014">
    <property type="entry name" value="PAS"/>
</dbReference>
<dbReference type="SUPFAM" id="SSF55785">
    <property type="entry name" value="PYP-like sensor domain (PAS domain)"/>
    <property type="match status" value="1"/>
</dbReference>
<dbReference type="InterPro" id="IPR013656">
    <property type="entry name" value="PAS_4"/>
</dbReference>
<dbReference type="InterPro" id="IPR052162">
    <property type="entry name" value="Sensor_kinase/Photoreceptor"/>
</dbReference>
<dbReference type="PROSITE" id="PS50113">
    <property type="entry name" value="PAC"/>
    <property type="match status" value="1"/>
</dbReference>
<keyword evidence="11" id="KW-0547">Nucleotide-binding</keyword>
<dbReference type="PRINTS" id="PR00344">
    <property type="entry name" value="BCTRLSENSOR"/>
</dbReference>
<dbReference type="SUPFAM" id="SSF47384">
    <property type="entry name" value="Homodimeric domain of signal transducing histidine kinase"/>
    <property type="match status" value="1"/>
</dbReference>
<dbReference type="GO" id="GO:0004673">
    <property type="term" value="F:protein histidine kinase activity"/>
    <property type="evidence" value="ECO:0007669"/>
    <property type="project" value="UniProtKB-EC"/>
</dbReference>
<feature type="region of interest" description="Disordered" evidence="6">
    <location>
        <begin position="510"/>
        <end position="534"/>
    </location>
</feature>
<dbReference type="InterPro" id="IPR005467">
    <property type="entry name" value="His_kinase_dom"/>
</dbReference>
<dbReference type="FunFam" id="3.30.565.10:FF:000006">
    <property type="entry name" value="Sensor histidine kinase WalK"/>
    <property type="match status" value="1"/>
</dbReference>
<keyword evidence="7" id="KW-0472">Membrane</keyword>
<keyword evidence="7" id="KW-0812">Transmembrane</keyword>
<evidence type="ECO:0000259" key="10">
    <source>
        <dbReference type="PROSITE" id="PS50113"/>
    </source>
</evidence>
<feature type="domain" description="Histidine kinase" evidence="8">
    <location>
        <begin position="297"/>
        <end position="510"/>
    </location>
</feature>
<dbReference type="SMART" id="SM00387">
    <property type="entry name" value="HATPase_c"/>
    <property type="match status" value="1"/>
</dbReference>
<dbReference type="InterPro" id="IPR000700">
    <property type="entry name" value="PAS-assoc_C"/>
</dbReference>
<keyword evidence="3" id="KW-0597">Phosphoprotein</keyword>
<dbReference type="GO" id="GO:0005524">
    <property type="term" value="F:ATP binding"/>
    <property type="evidence" value="ECO:0007669"/>
    <property type="project" value="UniProtKB-KW"/>
</dbReference>
<evidence type="ECO:0000256" key="3">
    <source>
        <dbReference type="ARBA" id="ARBA00022553"/>
    </source>
</evidence>
<sequence>MSRLTRFVSAAGGRALLVALSALFVLLAVGRTVLVVANGGTVTTVGVSLLLTTSPWLVVLFGGRWLAETDLSPDLHPRIVGWSLGGFAVMLVVLALVQTVTGGGVDRWMISGILATGLGCAGGFVIGVNEARALARARETERNKDELLRERDLRERIVQTSPVGIEVVDTDGDVLLVNRRAREIVGLTADESGAFADGPLFVETDCEEGPAADSLFERIRSSGEPVYDEERRITCPRGERIHLSVSGSPLYDASGDVASVVFAFEDVTERKRMDEELRETIERLEASNERLERFAYAASHDLQEPLRMVSSYLRLLESRHADEVDGESREFLDYAVDGAERMRAMIDNLLEYSRVGTDGDPLEPTDAGAVLDDVLDDLRPRIEETDATVTSDELPTVAADSRQLAQVFRNLLSNAVTYSGDESPRVHVSAAESGDEWRFSVADEGIGIRPRYHDRVFGVFNRLHTIDEYPGTGIGLALCERIVERHGGDIWVESDAGRGATFYFTLPRTSSARKVRSPGGDGDERADEADARTD</sequence>
<gene>
    <name evidence="11" type="ORF">ACFQEV_06730</name>
</gene>
<dbReference type="Pfam" id="PF08448">
    <property type="entry name" value="PAS_4"/>
    <property type="match status" value="1"/>
</dbReference>
<dbReference type="InterPro" id="IPR004358">
    <property type="entry name" value="Sig_transdc_His_kin-like_C"/>
</dbReference>
<dbReference type="CDD" id="cd00082">
    <property type="entry name" value="HisKA"/>
    <property type="match status" value="1"/>
</dbReference>
<dbReference type="SMART" id="SM00086">
    <property type="entry name" value="PAC"/>
    <property type="match status" value="1"/>
</dbReference>
<dbReference type="PROSITE" id="PS50112">
    <property type="entry name" value="PAS"/>
    <property type="match status" value="1"/>
</dbReference>
<keyword evidence="4" id="KW-0808">Transferase</keyword>
<dbReference type="CDD" id="cd00130">
    <property type="entry name" value="PAS"/>
    <property type="match status" value="1"/>
</dbReference>
<dbReference type="PROSITE" id="PS50109">
    <property type="entry name" value="HIS_KIN"/>
    <property type="match status" value="1"/>
</dbReference>
<dbReference type="InterPro" id="IPR031623">
    <property type="entry name" value="HisKA_4TM"/>
</dbReference>
<dbReference type="Gene3D" id="1.10.287.130">
    <property type="match status" value="1"/>
</dbReference>
<feature type="transmembrane region" description="Helical" evidence="7">
    <location>
        <begin position="46"/>
        <end position="67"/>
    </location>
</feature>
<evidence type="ECO:0000313" key="11">
    <source>
        <dbReference type="EMBL" id="MFC6824693.1"/>
    </source>
</evidence>
<dbReference type="InterPro" id="IPR003661">
    <property type="entry name" value="HisK_dim/P_dom"/>
</dbReference>
<dbReference type="Gene3D" id="3.30.450.20">
    <property type="entry name" value="PAS domain"/>
    <property type="match status" value="1"/>
</dbReference>
<protein>
    <recommendedName>
        <fullName evidence="2">histidine kinase</fullName>
        <ecNumber evidence="2">2.7.13.3</ecNumber>
    </recommendedName>
</protein>
<dbReference type="EMBL" id="JBHSXH010000009">
    <property type="protein sequence ID" value="MFC6824693.1"/>
    <property type="molecule type" value="Genomic_DNA"/>
</dbReference>
<dbReference type="PANTHER" id="PTHR43304:SF1">
    <property type="entry name" value="PAC DOMAIN-CONTAINING PROTEIN"/>
    <property type="match status" value="1"/>
</dbReference>
<evidence type="ECO:0000256" key="1">
    <source>
        <dbReference type="ARBA" id="ARBA00000085"/>
    </source>
</evidence>
<accession>A0ABD5TVP5</accession>
<dbReference type="AlphaFoldDB" id="A0ABD5TVP5"/>
<dbReference type="PANTHER" id="PTHR43304">
    <property type="entry name" value="PHYTOCHROME-LIKE PROTEIN CPH1"/>
    <property type="match status" value="1"/>
</dbReference>
<dbReference type="InterPro" id="IPR003594">
    <property type="entry name" value="HATPase_dom"/>
</dbReference>
<proteinExistence type="predicted"/>
<dbReference type="NCBIfam" id="TIGR00229">
    <property type="entry name" value="sensory_box"/>
    <property type="match status" value="1"/>
</dbReference>
<dbReference type="Pfam" id="PF00512">
    <property type="entry name" value="HisKA"/>
    <property type="match status" value="1"/>
</dbReference>
<dbReference type="Pfam" id="PF02518">
    <property type="entry name" value="HATPase_c"/>
    <property type="match status" value="1"/>
</dbReference>
<reference evidence="11 12" key="1">
    <citation type="journal article" date="2019" name="Int. J. Syst. Evol. Microbiol.">
        <title>The Global Catalogue of Microorganisms (GCM) 10K type strain sequencing project: providing services to taxonomists for standard genome sequencing and annotation.</title>
        <authorList>
            <consortium name="The Broad Institute Genomics Platform"/>
            <consortium name="The Broad Institute Genome Sequencing Center for Infectious Disease"/>
            <person name="Wu L."/>
            <person name="Ma J."/>
        </authorList>
    </citation>
    <scope>NUCLEOTIDE SEQUENCE [LARGE SCALE GENOMIC DNA]</scope>
    <source>
        <strain evidence="11 12">YIM 94188</strain>
    </source>
</reference>
<evidence type="ECO:0000259" key="9">
    <source>
        <dbReference type="PROSITE" id="PS50112"/>
    </source>
</evidence>
<evidence type="ECO:0000256" key="4">
    <source>
        <dbReference type="ARBA" id="ARBA00022679"/>
    </source>
</evidence>
<feature type="domain" description="PAS" evidence="9">
    <location>
        <begin position="150"/>
        <end position="191"/>
    </location>
</feature>
<feature type="transmembrane region" description="Helical" evidence="7">
    <location>
        <begin position="79"/>
        <end position="97"/>
    </location>
</feature>
<dbReference type="SMART" id="SM00388">
    <property type="entry name" value="HisKA"/>
    <property type="match status" value="1"/>
</dbReference>
<dbReference type="InterPro" id="IPR035965">
    <property type="entry name" value="PAS-like_dom_sf"/>
</dbReference>
<organism evidence="11 12">
    <name type="scientific">Halopelagius fulvigenes</name>
    <dbReference type="NCBI Taxonomy" id="1198324"/>
    <lineage>
        <taxon>Archaea</taxon>
        <taxon>Methanobacteriati</taxon>
        <taxon>Methanobacteriota</taxon>
        <taxon>Stenosarchaea group</taxon>
        <taxon>Halobacteria</taxon>
        <taxon>Halobacteriales</taxon>
        <taxon>Haloferacaceae</taxon>
    </lineage>
</organism>
<evidence type="ECO:0000259" key="8">
    <source>
        <dbReference type="PROSITE" id="PS50109"/>
    </source>
</evidence>
<evidence type="ECO:0000256" key="6">
    <source>
        <dbReference type="SAM" id="MobiDB-lite"/>
    </source>
</evidence>
<dbReference type="RefSeq" id="WP_379693943.1">
    <property type="nucleotide sequence ID" value="NZ_JBHSXH010000009.1"/>
</dbReference>